<comment type="caution">
    <text evidence="1">The sequence shown here is derived from an EMBL/GenBank/DDBJ whole genome shotgun (WGS) entry which is preliminary data.</text>
</comment>
<dbReference type="InParanoid" id="Q54FQ5"/>
<dbReference type="dictyBase" id="DDB_G0290695"/>
<dbReference type="OMA" id="NRAAYCW"/>
<proteinExistence type="predicted"/>
<evidence type="ECO:0000313" key="1">
    <source>
        <dbReference type="EMBL" id="EAL62098.1"/>
    </source>
</evidence>
<organism evidence="1 2">
    <name type="scientific">Dictyostelium discoideum</name>
    <name type="common">Social amoeba</name>
    <dbReference type="NCBI Taxonomy" id="44689"/>
    <lineage>
        <taxon>Eukaryota</taxon>
        <taxon>Amoebozoa</taxon>
        <taxon>Evosea</taxon>
        <taxon>Eumycetozoa</taxon>
        <taxon>Dictyostelia</taxon>
        <taxon>Dictyosteliales</taxon>
        <taxon>Dictyosteliaceae</taxon>
        <taxon>Dictyostelium</taxon>
    </lineage>
</organism>
<dbReference type="GeneID" id="8627783"/>
<dbReference type="KEGG" id="ddi:DDB_G0290695"/>
<dbReference type="PaxDb" id="44689-DDB0189015"/>
<dbReference type="AlphaFoldDB" id="Q54FQ5"/>
<protein>
    <submittedName>
        <fullName evidence="1">Uncharacterized protein</fullName>
    </submittedName>
</protein>
<gene>
    <name evidence="1" type="ORF">DDB_G0290695</name>
</gene>
<reference evidence="1 2" key="1">
    <citation type="journal article" date="2005" name="Nature">
        <title>The genome of the social amoeba Dictyostelium discoideum.</title>
        <authorList>
            <consortium name="The Dictyostelium discoideum Sequencing Consortium"/>
            <person name="Eichinger L."/>
            <person name="Pachebat J.A."/>
            <person name="Glockner G."/>
            <person name="Rajandream M.A."/>
            <person name="Sucgang R."/>
            <person name="Berriman M."/>
            <person name="Song J."/>
            <person name="Olsen R."/>
            <person name="Szafranski K."/>
            <person name="Xu Q."/>
            <person name="Tunggal B."/>
            <person name="Kummerfeld S."/>
            <person name="Madera M."/>
            <person name="Konfortov B.A."/>
            <person name="Rivero F."/>
            <person name="Bankier A.T."/>
            <person name="Lehmann R."/>
            <person name="Hamlin N."/>
            <person name="Davies R."/>
            <person name="Gaudet P."/>
            <person name="Fey P."/>
            <person name="Pilcher K."/>
            <person name="Chen G."/>
            <person name="Saunders D."/>
            <person name="Sodergren E."/>
            <person name="Davis P."/>
            <person name="Kerhornou A."/>
            <person name="Nie X."/>
            <person name="Hall N."/>
            <person name="Anjard C."/>
            <person name="Hemphill L."/>
            <person name="Bason N."/>
            <person name="Farbrother P."/>
            <person name="Desany B."/>
            <person name="Just E."/>
            <person name="Morio T."/>
            <person name="Rost R."/>
            <person name="Churcher C."/>
            <person name="Cooper J."/>
            <person name="Haydock S."/>
            <person name="van Driessche N."/>
            <person name="Cronin A."/>
            <person name="Goodhead I."/>
            <person name="Muzny D."/>
            <person name="Mourier T."/>
            <person name="Pain A."/>
            <person name="Lu M."/>
            <person name="Harper D."/>
            <person name="Lindsay R."/>
            <person name="Hauser H."/>
            <person name="James K."/>
            <person name="Quiles M."/>
            <person name="Madan Babu M."/>
            <person name="Saito T."/>
            <person name="Buchrieser C."/>
            <person name="Wardroper A."/>
            <person name="Felder M."/>
            <person name="Thangavelu M."/>
            <person name="Johnson D."/>
            <person name="Knights A."/>
            <person name="Loulseged H."/>
            <person name="Mungall K."/>
            <person name="Oliver K."/>
            <person name="Price C."/>
            <person name="Quail M.A."/>
            <person name="Urushihara H."/>
            <person name="Hernandez J."/>
            <person name="Rabbinowitsch E."/>
            <person name="Steffen D."/>
            <person name="Sanders M."/>
            <person name="Ma J."/>
            <person name="Kohara Y."/>
            <person name="Sharp S."/>
            <person name="Simmonds M."/>
            <person name="Spiegler S."/>
            <person name="Tivey A."/>
            <person name="Sugano S."/>
            <person name="White B."/>
            <person name="Walker D."/>
            <person name="Woodward J."/>
            <person name="Winckler T."/>
            <person name="Tanaka Y."/>
            <person name="Shaulsky G."/>
            <person name="Schleicher M."/>
            <person name="Weinstock G."/>
            <person name="Rosenthal A."/>
            <person name="Cox E.C."/>
            <person name="Chisholm R.L."/>
            <person name="Gibbs R."/>
            <person name="Loomis W.F."/>
            <person name="Platzer M."/>
            <person name="Kay R.R."/>
            <person name="Williams J."/>
            <person name="Dear P.H."/>
            <person name="Noegel A.A."/>
            <person name="Barrell B."/>
            <person name="Kuspa A."/>
        </authorList>
    </citation>
    <scope>NUCLEOTIDE SEQUENCE [LARGE SCALE GENOMIC DNA]</scope>
    <source>
        <strain evidence="1 2">AX4</strain>
    </source>
</reference>
<dbReference type="Gene3D" id="3.30.530.20">
    <property type="match status" value="1"/>
</dbReference>
<dbReference type="SMR" id="Q54FQ5"/>
<dbReference type="RefSeq" id="XP_635602.1">
    <property type="nucleotide sequence ID" value="XM_630510.1"/>
</dbReference>
<dbReference type="InterPro" id="IPR023393">
    <property type="entry name" value="START-like_dom_sf"/>
</dbReference>
<dbReference type="HOGENOM" id="CLU_761702_0_0_1"/>
<dbReference type="VEuPathDB" id="AmoebaDB:DDB_G0290695"/>
<sequence>MEYLNLSTITASLIGAGAAYAFLKNKINSNNNNSCGSIEFPTNVLNRWSKLNNGYSWEMFLEEIKEIPDPSKFKSQIDNCLLLKLSGNHYEALVQFLKILTTIEKLKSNKNLYYITINDYINENKEILVLMKESIQLKDLMNAFFSEDAWVNEKELSGDDKSVTYSYKHNGRQLKARKFIKVIDKPIKNLLLRVEELQLFNTWKWYQHITRLDDYKGTKLVSIISVLSRFILFNRAAYCWTLTYTLPDGSVIVAVNGANNRQSDYELPPLPKQFSHPDIFFHAWRFIPLSPTKTIVVSVMESDPKIWFLPFEGFIAQGRTFGCRELVLLDQHSTYIKGTEYEDLLEKNPLYKQVDKILFEKFNK</sequence>
<dbReference type="EMBL" id="AAFI02000166">
    <property type="protein sequence ID" value="EAL62098.1"/>
    <property type="molecule type" value="Genomic_DNA"/>
</dbReference>
<dbReference type="FunCoup" id="Q54FQ5">
    <property type="interactions" value="131"/>
</dbReference>
<accession>Q54FQ5</accession>
<dbReference type="SUPFAM" id="SSF55961">
    <property type="entry name" value="Bet v1-like"/>
    <property type="match status" value="1"/>
</dbReference>
<name>Q54FQ5_DICDI</name>
<dbReference type="Proteomes" id="UP000002195">
    <property type="component" value="Unassembled WGS sequence"/>
</dbReference>
<evidence type="ECO:0000313" key="2">
    <source>
        <dbReference type="Proteomes" id="UP000002195"/>
    </source>
</evidence>
<keyword evidence="2" id="KW-1185">Reference proteome</keyword>
<dbReference type="eggNOG" id="ENOG502RG70">
    <property type="taxonomic scope" value="Eukaryota"/>
</dbReference>